<evidence type="ECO:0000256" key="1">
    <source>
        <dbReference type="SAM" id="MobiDB-lite"/>
    </source>
</evidence>
<feature type="region of interest" description="Disordered" evidence="1">
    <location>
        <begin position="14"/>
        <end position="96"/>
    </location>
</feature>
<evidence type="ECO:0000313" key="3">
    <source>
        <dbReference type="Proteomes" id="UP000800096"/>
    </source>
</evidence>
<protein>
    <submittedName>
        <fullName evidence="2">Uncharacterized protein</fullName>
    </submittedName>
</protein>
<dbReference type="EMBL" id="ML979134">
    <property type="protein sequence ID" value="KAF1917301.1"/>
    <property type="molecule type" value="Genomic_DNA"/>
</dbReference>
<name>A0A6A5QNE7_AMPQU</name>
<sequence>MLASHQPFLSYITSPYIRPDTNSRTSKKGADDPPALRYNSRYRGIRPLNQVPASMLDGSSCKGTAGSKISEEDEADLTVRKEESINMSQPLSRDSDRVHHRSTSLDFFPCLFHLLSPRGCSTFGRHTANLRKLGYCSCTRTSRLCSFWTGTIVGYRNTISSGTPIPVQRLMNDTSQAKHATSCHRSLTRPRSVAC</sequence>
<dbReference type="Proteomes" id="UP000800096">
    <property type="component" value="Unassembled WGS sequence"/>
</dbReference>
<accession>A0A6A5QNE7</accession>
<reference evidence="2" key="1">
    <citation type="journal article" date="2020" name="Stud. Mycol.">
        <title>101 Dothideomycetes genomes: a test case for predicting lifestyles and emergence of pathogens.</title>
        <authorList>
            <person name="Haridas S."/>
            <person name="Albert R."/>
            <person name="Binder M."/>
            <person name="Bloem J."/>
            <person name="Labutti K."/>
            <person name="Salamov A."/>
            <person name="Andreopoulos B."/>
            <person name="Baker S."/>
            <person name="Barry K."/>
            <person name="Bills G."/>
            <person name="Bluhm B."/>
            <person name="Cannon C."/>
            <person name="Castanera R."/>
            <person name="Culley D."/>
            <person name="Daum C."/>
            <person name="Ezra D."/>
            <person name="Gonzalez J."/>
            <person name="Henrissat B."/>
            <person name="Kuo A."/>
            <person name="Liang C."/>
            <person name="Lipzen A."/>
            <person name="Lutzoni F."/>
            <person name="Magnuson J."/>
            <person name="Mondo S."/>
            <person name="Nolan M."/>
            <person name="Ohm R."/>
            <person name="Pangilinan J."/>
            <person name="Park H.-J."/>
            <person name="Ramirez L."/>
            <person name="Alfaro M."/>
            <person name="Sun H."/>
            <person name="Tritt A."/>
            <person name="Yoshinaga Y."/>
            <person name="Zwiers L.-H."/>
            <person name="Turgeon B."/>
            <person name="Goodwin S."/>
            <person name="Spatafora J."/>
            <person name="Crous P."/>
            <person name="Grigoriev I."/>
        </authorList>
    </citation>
    <scope>NUCLEOTIDE SEQUENCE</scope>
    <source>
        <strain evidence="2">HMLAC05119</strain>
    </source>
</reference>
<keyword evidence="3" id="KW-1185">Reference proteome</keyword>
<gene>
    <name evidence="2" type="ORF">BDU57DRAFT_160515</name>
</gene>
<proteinExistence type="predicted"/>
<evidence type="ECO:0000313" key="2">
    <source>
        <dbReference type="EMBL" id="KAF1917301.1"/>
    </source>
</evidence>
<dbReference type="AlphaFoldDB" id="A0A6A5QNE7"/>
<organism evidence="2 3">
    <name type="scientific">Ampelomyces quisqualis</name>
    <name type="common">Powdery mildew agent</name>
    <dbReference type="NCBI Taxonomy" id="50730"/>
    <lineage>
        <taxon>Eukaryota</taxon>
        <taxon>Fungi</taxon>
        <taxon>Dikarya</taxon>
        <taxon>Ascomycota</taxon>
        <taxon>Pezizomycotina</taxon>
        <taxon>Dothideomycetes</taxon>
        <taxon>Pleosporomycetidae</taxon>
        <taxon>Pleosporales</taxon>
        <taxon>Pleosporineae</taxon>
        <taxon>Phaeosphaeriaceae</taxon>
        <taxon>Ampelomyces</taxon>
    </lineage>
</organism>